<feature type="compositionally biased region" description="Low complexity" evidence="1">
    <location>
        <begin position="23"/>
        <end position="35"/>
    </location>
</feature>
<reference evidence="2" key="1">
    <citation type="journal article" date="2021" name="Nat. Commun.">
        <title>Genetic determinants of endophytism in the Arabidopsis root mycobiome.</title>
        <authorList>
            <person name="Mesny F."/>
            <person name="Miyauchi S."/>
            <person name="Thiergart T."/>
            <person name="Pickel B."/>
            <person name="Atanasova L."/>
            <person name="Karlsson M."/>
            <person name="Huettel B."/>
            <person name="Barry K.W."/>
            <person name="Haridas S."/>
            <person name="Chen C."/>
            <person name="Bauer D."/>
            <person name="Andreopoulos W."/>
            <person name="Pangilinan J."/>
            <person name="LaButti K."/>
            <person name="Riley R."/>
            <person name="Lipzen A."/>
            <person name="Clum A."/>
            <person name="Drula E."/>
            <person name="Henrissat B."/>
            <person name="Kohler A."/>
            <person name="Grigoriev I.V."/>
            <person name="Martin F.M."/>
            <person name="Hacquard S."/>
        </authorList>
    </citation>
    <scope>NUCLEOTIDE SEQUENCE</scope>
    <source>
        <strain evidence="2">MPI-SDFR-AT-0120</strain>
    </source>
</reference>
<gene>
    <name evidence="2" type="ORF">FB567DRAFT_550314</name>
</gene>
<dbReference type="OrthoDB" id="3687781at2759"/>
<feature type="compositionally biased region" description="Polar residues" evidence="1">
    <location>
        <begin position="1"/>
        <end position="12"/>
    </location>
</feature>
<dbReference type="EMBL" id="JAGMVJ010000012">
    <property type="protein sequence ID" value="KAH7084305.1"/>
    <property type="molecule type" value="Genomic_DNA"/>
</dbReference>
<sequence>MSAPNEQQNSVYYTKMPSEAFTSSSQGQVGSGVSSHRPSDVTDSSGTEALGWSSPPQKQSQYYEDIPTEGQEEPVLSSQSDEDLNEQLEPGDLGWQSPTQPAANQVESFYSGEVVPHTPQISSPRTIDQETAGIDSPTLHIKANRGAALQLQLDGPGESRDHLALHIPQPFQQPLKPQVAQNLPPPRQRTLRFSEILALPGYTAGNLRPGPPALAPPLPNPEPRNPGQLLRDLQVGNSFPASDLDAAVCLVKMGIVADPAPHYLWMESDKIIQWFITVLTSKLNFLLELDASRRETKARLLKGVTPIPADINDLVLWARTGARKNIRFRYYEDWVARLQYFHQHGDLTIYDYMVLITGMHHRLAPHMGAVSQAAGQGQASAMPIPPYLAARLPPQVSSQAPPRAGSFESYTQPTVVGQAYTAQRPSQQFSPRQFEVYRDEQATQSNPITPDWKTGLLHNKTNIPMQEDWRGQKRKASDGTFEVDRAPKTPRNQVAHSSRLDAPVTSNSADRSEHSGPAITSRKWRRHDEHGDEGTVRSFSQELSNRSSANEGVSHGSDSSRDYEPSNGDELDAAGHHDAPHSEDEKPQPAADPEIEEVQRLVTYLRITRSVPENDAAKDQMHGSNSPGSLAPSQPRPPITNAWLNAEVASLRQPPPVFFLMPHPNDEDDSLLARCIRFAQSTEQVELNWRVHGTHITEMLGRSDWYGGPLMVQDGQN</sequence>
<accession>A0A8K0VX69</accession>
<feature type="region of interest" description="Disordered" evidence="1">
    <location>
        <begin position="1"/>
        <end position="100"/>
    </location>
</feature>
<keyword evidence="3" id="KW-1185">Reference proteome</keyword>
<dbReference type="AlphaFoldDB" id="A0A8K0VX69"/>
<evidence type="ECO:0000256" key="1">
    <source>
        <dbReference type="SAM" id="MobiDB-lite"/>
    </source>
</evidence>
<feature type="compositionally biased region" description="Basic and acidic residues" evidence="1">
    <location>
        <begin position="573"/>
        <end position="587"/>
    </location>
</feature>
<name>A0A8K0VX69_9PLEO</name>
<feature type="compositionally biased region" description="Basic and acidic residues" evidence="1">
    <location>
        <begin position="526"/>
        <end position="535"/>
    </location>
</feature>
<evidence type="ECO:0000313" key="2">
    <source>
        <dbReference type="EMBL" id="KAH7084305.1"/>
    </source>
</evidence>
<feature type="compositionally biased region" description="Basic and acidic residues" evidence="1">
    <location>
        <begin position="467"/>
        <end position="487"/>
    </location>
</feature>
<organism evidence="2 3">
    <name type="scientific">Paraphoma chrysanthemicola</name>
    <dbReference type="NCBI Taxonomy" id="798071"/>
    <lineage>
        <taxon>Eukaryota</taxon>
        <taxon>Fungi</taxon>
        <taxon>Dikarya</taxon>
        <taxon>Ascomycota</taxon>
        <taxon>Pezizomycotina</taxon>
        <taxon>Dothideomycetes</taxon>
        <taxon>Pleosporomycetidae</taxon>
        <taxon>Pleosporales</taxon>
        <taxon>Pleosporineae</taxon>
        <taxon>Phaeosphaeriaceae</taxon>
        <taxon>Paraphoma</taxon>
    </lineage>
</organism>
<dbReference type="Proteomes" id="UP000813461">
    <property type="component" value="Unassembled WGS sequence"/>
</dbReference>
<feature type="compositionally biased region" description="Polar residues" evidence="1">
    <location>
        <begin position="622"/>
        <end position="632"/>
    </location>
</feature>
<feature type="region of interest" description="Disordered" evidence="1">
    <location>
        <begin position="613"/>
        <end position="639"/>
    </location>
</feature>
<feature type="compositionally biased region" description="Polar residues" evidence="1">
    <location>
        <begin position="537"/>
        <end position="551"/>
    </location>
</feature>
<protein>
    <submittedName>
        <fullName evidence="2">Uncharacterized protein</fullName>
    </submittedName>
</protein>
<evidence type="ECO:0000313" key="3">
    <source>
        <dbReference type="Proteomes" id="UP000813461"/>
    </source>
</evidence>
<feature type="region of interest" description="Disordered" evidence="1">
    <location>
        <begin position="462"/>
        <end position="594"/>
    </location>
</feature>
<comment type="caution">
    <text evidence="2">The sequence shown here is derived from an EMBL/GenBank/DDBJ whole genome shotgun (WGS) entry which is preliminary data.</text>
</comment>
<proteinExistence type="predicted"/>